<protein>
    <submittedName>
        <fullName evidence="1">Uncharacterized protein</fullName>
    </submittedName>
</protein>
<evidence type="ECO:0000313" key="1">
    <source>
        <dbReference type="EMBL" id="SCL73554.1"/>
    </source>
</evidence>
<dbReference type="STRING" id="47871.GA0070608_5851"/>
<organism evidence="1 2">
    <name type="scientific">Micromonospora peucetia</name>
    <dbReference type="NCBI Taxonomy" id="47871"/>
    <lineage>
        <taxon>Bacteria</taxon>
        <taxon>Bacillati</taxon>
        <taxon>Actinomycetota</taxon>
        <taxon>Actinomycetes</taxon>
        <taxon>Micromonosporales</taxon>
        <taxon>Micromonosporaceae</taxon>
        <taxon>Micromonospora</taxon>
    </lineage>
</organism>
<proteinExistence type="predicted"/>
<name>A0A1C6W5A7_9ACTN</name>
<dbReference type="OrthoDB" id="8018325at2"/>
<gene>
    <name evidence="1" type="ORF">GA0070608_5851</name>
</gene>
<dbReference type="Proteomes" id="UP000199343">
    <property type="component" value="Unassembled WGS sequence"/>
</dbReference>
<accession>A0A1C6W5A7</accession>
<dbReference type="RefSeq" id="WP_091632360.1">
    <property type="nucleotide sequence ID" value="NZ_FMIC01000002.1"/>
</dbReference>
<evidence type="ECO:0000313" key="2">
    <source>
        <dbReference type="Proteomes" id="UP000199343"/>
    </source>
</evidence>
<sequence length="197" mass="21555">MSLRLPRLAAYGVLAALLAVFLGLFIESRLSAAVPQVDPESDLIVSTRERLRVCADIRAANQRQVTDQLTAGLRQVRRHPHWERTDFGTETPVLERGCRAQLPDDGVAKGIVVGPGITEHPGPYRTIVVVLGGEEADRLLGNQRAVLVPYELMKLDPGMTATVTQTVVVRDAFVSSPEFVKDYLTPAIGLHPDPDRT</sequence>
<dbReference type="EMBL" id="FMIC01000002">
    <property type="protein sequence ID" value="SCL73554.1"/>
    <property type="molecule type" value="Genomic_DNA"/>
</dbReference>
<dbReference type="AlphaFoldDB" id="A0A1C6W5A7"/>
<reference evidence="1 2" key="1">
    <citation type="submission" date="2016-06" db="EMBL/GenBank/DDBJ databases">
        <authorList>
            <person name="Kjaerup R.B."/>
            <person name="Dalgaard T.S."/>
            <person name="Juul-Madsen H.R."/>
        </authorList>
    </citation>
    <scope>NUCLEOTIDE SEQUENCE [LARGE SCALE GENOMIC DNA]</scope>
    <source>
        <strain evidence="1 2">DSM 43363</strain>
    </source>
</reference>